<accession>K2Q6U0</accession>
<keyword evidence="3" id="KW-1185">Reference proteome</keyword>
<evidence type="ECO:0000313" key="3">
    <source>
        <dbReference type="Proteomes" id="UP000007123"/>
    </source>
</evidence>
<feature type="transmembrane region" description="Helical" evidence="1">
    <location>
        <begin position="57"/>
        <end position="76"/>
    </location>
</feature>
<reference evidence="2 3" key="1">
    <citation type="journal article" date="2012" name="J. Bacteriol.">
        <title>Draft Genome Sequence of Agrobacterium albertimagni Strain AOL15.</title>
        <authorList>
            <person name="Trimble W.L."/>
            <person name="Phung le T."/>
            <person name="Meyer F."/>
            <person name="Gilbert J.A."/>
            <person name="Silver S."/>
        </authorList>
    </citation>
    <scope>NUCLEOTIDE SEQUENCE [LARGE SCALE GENOMIC DNA]</scope>
    <source>
        <strain evidence="2 3">AOL15</strain>
    </source>
</reference>
<feature type="transmembrane region" description="Helical" evidence="1">
    <location>
        <begin position="20"/>
        <end position="45"/>
    </location>
</feature>
<dbReference type="Proteomes" id="UP000007123">
    <property type="component" value="Unassembled WGS sequence"/>
</dbReference>
<dbReference type="STRING" id="1156935.QWE_11241"/>
<feature type="transmembrane region" description="Helical" evidence="1">
    <location>
        <begin position="126"/>
        <end position="150"/>
    </location>
</feature>
<feature type="transmembrane region" description="Helical" evidence="1">
    <location>
        <begin position="238"/>
        <end position="259"/>
    </location>
</feature>
<dbReference type="OrthoDB" id="6776190at2"/>
<dbReference type="PATRIC" id="fig|1156935.5.peg.2276"/>
<evidence type="ECO:0000313" key="2">
    <source>
        <dbReference type="EMBL" id="EKF59369.1"/>
    </source>
</evidence>
<keyword evidence="1" id="KW-1133">Transmembrane helix</keyword>
<keyword evidence="1" id="KW-0812">Transmembrane</keyword>
<dbReference type="eggNOG" id="ENOG5033SAX">
    <property type="taxonomic scope" value="Bacteria"/>
</dbReference>
<feature type="transmembrane region" description="Helical" evidence="1">
    <location>
        <begin position="352"/>
        <end position="374"/>
    </location>
</feature>
<feature type="transmembrane region" description="Helical" evidence="1">
    <location>
        <begin position="294"/>
        <end position="313"/>
    </location>
</feature>
<evidence type="ECO:0000256" key="1">
    <source>
        <dbReference type="SAM" id="Phobius"/>
    </source>
</evidence>
<feature type="transmembrane region" description="Helical" evidence="1">
    <location>
        <begin position="170"/>
        <end position="192"/>
    </location>
</feature>
<dbReference type="RefSeq" id="WP_006726238.1">
    <property type="nucleotide sequence ID" value="NZ_ALJF01000009.1"/>
</dbReference>
<name>K2Q6U0_9HYPH</name>
<sequence length="444" mass="50023">MKLSIDAVRISLLVFGNALVYAFHIVGWHTFPIFLLLYIGVFFACQPSRVLSPLTMLYIYYGAWFVFAPTMASLYAGQLGMPEYRLSFAFAFSVYSVAALAIHFGERAGLATSPIHLALPDVSESTVVRLAAPLYAMSTAAIFAIILGSGGFETWLRNPGDAFLNRAGTGVYVIISHFSSLALAMLTGFLAYRWRRYGLLALFFAWVAVTSPVHGSKMQIMLLLILSLTPWLVTSRFWSWKLFALLGAGVAVFIVGMYFRHQSILSSWGMVMSTANYFTALHNLAVSIRDFDPGLLTTFFMPLNKIWMTMGWMDPSSYFDMNHMLTDIYRPDAWAIRATEQWPVETDLYLNFYFVGGLPLIAVFFFLHGWLFGFARRVNSVGAWFAAVMLTVSMLSHLRGSLYNHVDFYMYPYILFVMTVMGGWKMGKSEHIAPVHSAHRTLIT</sequence>
<feature type="transmembrane region" description="Helical" evidence="1">
    <location>
        <begin position="199"/>
        <end position="226"/>
    </location>
</feature>
<protein>
    <submittedName>
        <fullName evidence="2">O-antigen polymerase</fullName>
    </submittedName>
</protein>
<feature type="transmembrane region" description="Helical" evidence="1">
    <location>
        <begin position="381"/>
        <end position="398"/>
    </location>
</feature>
<comment type="caution">
    <text evidence="2">The sequence shown here is derived from an EMBL/GenBank/DDBJ whole genome shotgun (WGS) entry which is preliminary data.</text>
</comment>
<feature type="transmembrane region" description="Helical" evidence="1">
    <location>
        <begin position="410"/>
        <end position="427"/>
    </location>
</feature>
<proteinExistence type="predicted"/>
<dbReference type="EMBL" id="ALJF01000009">
    <property type="protein sequence ID" value="EKF59369.1"/>
    <property type="molecule type" value="Genomic_DNA"/>
</dbReference>
<keyword evidence="1" id="KW-0472">Membrane</keyword>
<organism evidence="2 3">
    <name type="scientific">Agrobacterium albertimagni AOL15</name>
    <dbReference type="NCBI Taxonomy" id="1156935"/>
    <lineage>
        <taxon>Bacteria</taxon>
        <taxon>Pseudomonadati</taxon>
        <taxon>Pseudomonadota</taxon>
        <taxon>Alphaproteobacteria</taxon>
        <taxon>Hyphomicrobiales</taxon>
        <taxon>Rhizobiaceae</taxon>
        <taxon>Rhizobium/Agrobacterium group</taxon>
        <taxon>Agrobacterium</taxon>
    </lineage>
</organism>
<gene>
    <name evidence="2" type="ORF">QWE_11241</name>
</gene>
<feature type="transmembrane region" description="Helical" evidence="1">
    <location>
        <begin position="88"/>
        <end position="105"/>
    </location>
</feature>
<dbReference type="AlphaFoldDB" id="K2Q6U0"/>